<evidence type="ECO:0000256" key="4">
    <source>
        <dbReference type="ARBA" id="ARBA00023157"/>
    </source>
</evidence>
<evidence type="ECO:0000256" key="3">
    <source>
        <dbReference type="ARBA" id="ARBA00023002"/>
    </source>
</evidence>
<gene>
    <name evidence="8" type="ORF">BJY01DRAFT_75273</name>
</gene>
<organism evidence="8 9">
    <name type="scientific">Aspergillus pseudoustus</name>
    <dbReference type="NCBI Taxonomy" id="1810923"/>
    <lineage>
        <taxon>Eukaryota</taxon>
        <taxon>Fungi</taxon>
        <taxon>Dikarya</taxon>
        <taxon>Ascomycota</taxon>
        <taxon>Pezizomycotina</taxon>
        <taxon>Eurotiomycetes</taxon>
        <taxon>Eurotiomycetidae</taxon>
        <taxon>Eurotiales</taxon>
        <taxon>Aspergillaceae</taxon>
        <taxon>Aspergillus</taxon>
        <taxon>Aspergillus subgen. Nidulantes</taxon>
    </lineage>
</organism>
<comment type="caution">
    <text evidence="8">The sequence shown here is derived from an EMBL/GenBank/DDBJ whole genome shotgun (WGS) entry which is preliminary data.</text>
</comment>
<dbReference type="InterPro" id="IPR050924">
    <property type="entry name" value="Peroxiredoxin_BCP/PrxQ"/>
</dbReference>
<feature type="domain" description="Alkyl hydroperoxide reductase subunit C/ Thiol specific antioxidant" evidence="7">
    <location>
        <begin position="54"/>
        <end position="168"/>
    </location>
</feature>
<evidence type="ECO:0000313" key="8">
    <source>
        <dbReference type="EMBL" id="KAL2835574.1"/>
    </source>
</evidence>
<dbReference type="Gene3D" id="3.40.30.10">
    <property type="entry name" value="Glutaredoxin"/>
    <property type="match status" value="1"/>
</dbReference>
<name>A0ABR4J7M8_9EURO</name>
<reference evidence="8 9" key="1">
    <citation type="submission" date="2024-07" db="EMBL/GenBank/DDBJ databases">
        <title>Section-level genome sequencing and comparative genomics of Aspergillus sections Usti and Cavernicolus.</title>
        <authorList>
            <consortium name="Lawrence Berkeley National Laboratory"/>
            <person name="Nybo J.L."/>
            <person name="Vesth T.C."/>
            <person name="Theobald S."/>
            <person name="Frisvad J.C."/>
            <person name="Larsen T.O."/>
            <person name="Kjaerboelling I."/>
            <person name="Rothschild-Mancinelli K."/>
            <person name="Lyhne E.K."/>
            <person name="Kogle M.E."/>
            <person name="Barry K."/>
            <person name="Clum A."/>
            <person name="Na H."/>
            <person name="Ledsgaard L."/>
            <person name="Lin J."/>
            <person name="Lipzen A."/>
            <person name="Kuo A."/>
            <person name="Riley R."/>
            <person name="Mondo S."/>
            <person name="Labutti K."/>
            <person name="Haridas S."/>
            <person name="Pangalinan J."/>
            <person name="Salamov A.A."/>
            <person name="Simmons B.A."/>
            <person name="Magnuson J.K."/>
            <person name="Chen J."/>
            <person name="Drula E."/>
            <person name="Henrissat B."/>
            <person name="Wiebenga A."/>
            <person name="Lubbers R.J."/>
            <person name="Gomes A.C."/>
            <person name="Makela M.R."/>
            <person name="Stajich J."/>
            <person name="Grigoriev I.V."/>
            <person name="Mortensen U.H."/>
            <person name="De Vries R.P."/>
            <person name="Baker S.E."/>
            <person name="Andersen M.R."/>
        </authorList>
    </citation>
    <scope>NUCLEOTIDE SEQUENCE [LARGE SCALE GENOMIC DNA]</scope>
    <source>
        <strain evidence="8 9">CBS 123904</strain>
    </source>
</reference>
<evidence type="ECO:0000256" key="2">
    <source>
        <dbReference type="ARBA" id="ARBA00022862"/>
    </source>
</evidence>
<evidence type="ECO:0000256" key="5">
    <source>
        <dbReference type="ARBA" id="ARBA00023284"/>
    </source>
</evidence>
<dbReference type="InterPro" id="IPR000866">
    <property type="entry name" value="AhpC/TSA"/>
</dbReference>
<dbReference type="Proteomes" id="UP001610446">
    <property type="component" value="Unassembled WGS sequence"/>
</dbReference>
<accession>A0ABR4J7M8</accession>
<feature type="compositionally biased region" description="Polar residues" evidence="6">
    <location>
        <begin position="28"/>
        <end position="37"/>
    </location>
</feature>
<dbReference type="PANTHER" id="PTHR42801:SF23">
    <property type="entry name" value="PEROXIREDOXIN DOT5"/>
    <property type="match status" value="1"/>
</dbReference>
<keyword evidence="4" id="KW-1015">Disulfide bond</keyword>
<dbReference type="SUPFAM" id="SSF52833">
    <property type="entry name" value="Thioredoxin-like"/>
    <property type="match status" value="1"/>
</dbReference>
<evidence type="ECO:0000259" key="7">
    <source>
        <dbReference type="Pfam" id="PF00578"/>
    </source>
</evidence>
<proteinExistence type="predicted"/>
<evidence type="ECO:0000256" key="1">
    <source>
        <dbReference type="ARBA" id="ARBA00022559"/>
    </source>
</evidence>
<keyword evidence="2" id="KW-0049">Antioxidant</keyword>
<feature type="compositionally biased region" description="Basic residues" evidence="6">
    <location>
        <begin position="17"/>
        <end position="27"/>
    </location>
</feature>
<sequence length="192" mass="21144">MPKSRSLPKPSQEQSARVKKSRPKTRKSTGGQHTTTPPLAVGSRVPLTNDFGGDISTQDGTTTSIKQLLAESSKGLIVFTYPKALDDDAYDLYAEFEYHQFNWEKADMSTIGISPDSVSATAAFVKEKDIRLPLLRDPNMSLVKAMGLVPGKGKFKQSAFILSKEGVLLARTTGRVERIIDDLNRVLDELME</sequence>
<keyword evidence="3" id="KW-0560">Oxidoreductase</keyword>
<feature type="region of interest" description="Disordered" evidence="6">
    <location>
        <begin position="1"/>
        <end position="58"/>
    </location>
</feature>
<keyword evidence="1" id="KW-0575">Peroxidase</keyword>
<dbReference type="EMBL" id="JBFXLU010000200">
    <property type="protein sequence ID" value="KAL2835574.1"/>
    <property type="molecule type" value="Genomic_DNA"/>
</dbReference>
<evidence type="ECO:0000313" key="9">
    <source>
        <dbReference type="Proteomes" id="UP001610446"/>
    </source>
</evidence>
<keyword evidence="5" id="KW-0676">Redox-active center</keyword>
<protein>
    <recommendedName>
        <fullName evidence="7">Alkyl hydroperoxide reductase subunit C/ Thiol specific antioxidant domain-containing protein</fullName>
    </recommendedName>
</protein>
<evidence type="ECO:0000256" key="6">
    <source>
        <dbReference type="SAM" id="MobiDB-lite"/>
    </source>
</evidence>
<dbReference type="InterPro" id="IPR036249">
    <property type="entry name" value="Thioredoxin-like_sf"/>
</dbReference>
<dbReference type="PANTHER" id="PTHR42801">
    <property type="entry name" value="THIOREDOXIN-DEPENDENT PEROXIDE REDUCTASE"/>
    <property type="match status" value="1"/>
</dbReference>
<dbReference type="Pfam" id="PF00578">
    <property type="entry name" value="AhpC-TSA"/>
    <property type="match status" value="1"/>
</dbReference>
<keyword evidence="9" id="KW-1185">Reference proteome</keyword>